<comment type="subcellular location">
    <subcellularLocation>
        <location evidence="4">Cytoplasm</location>
    </subcellularLocation>
</comment>
<feature type="binding site" evidence="4">
    <location>
        <position position="185"/>
    </location>
    <ligand>
        <name>substrate</name>
    </ligand>
</feature>
<keyword evidence="2 4" id="KW-0831">Ubiquinone biosynthesis</keyword>
<keyword evidence="3 4" id="KW-0456">Lyase</keyword>
<dbReference type="GO" id="GO:0008813">
    <property type="term" value="F:chorismate lyase activity"/>
    <property type="evidence" value="ECO:0007669"/>
    <property type="project" value="UniProtKB-UniRule"/>
</dbReference>
<reference evidence="5 6" key="1">
    <citation type="submission" date="2016-10" db="EMBL/GenBank/DDBJ databases">
        <title>Marinobacter salinus sp. nov., a moderately halophilic bacterium isolated from a tidal flat environment.</title>
        <authorList>
            <person name="Park S.-J."/>
        </authorList>
    </citation>
    <scope>NUCLEOTIDE SEQUENCE [LARGE SCALE GENOMIC DNA]</scope>
    <source>
        <strain evidence="5 6">Hb8</strain>
    </source>
</reference>
<evidence type="ECO:0000313" key="6">
    <source>
        <dbReference type="Proteomes" id="UP000177445"/>
    </source>
</evidence>
<dbReference type="UniPathway" id="UPA00232"/>
<comment type="caution">
    <text evidence="4">Lacks conserved residue(s) required for the propagation of feature annotation.</text>
</comment>
<dbReference type="InterPro" id="IPR007440">
    <property type="entry name" value="Chorismate--pyruvate_lyase"/>
</dbReference>
<dbReference type="RefSeq" id="WP_070972758.1">
    <property type="nucleotide sequence ID" value="NZ_CP017715.1"/>
</dbReference>
<dbReference type="InterPro" id="IPR028978">
    <property type="entry name" value="Chorismate_lyase_/UTRA_dom_sf"/>
</dbReference>
<dbReference type="GO" id="GO:0042866">
    <property type="term" value="P:pyruvate biosynthetic process"/>
    <property type="evidence" value="ECO:0007669"/>
    <property type="project" value="UniProtKB-UniRule"/>
</dbReference>
<proteinExistence type="inferred from homology"/>
<comment type="function">
    <text evidence="4">Removes the pyruvyl group from chorismate, with concomitant aromatization of the ring, to provide 4-hydroxybenzoate (4HB) for the ubiquinone pathway.</text>
</comment>
<organism evidence="5 6">
    <name type="scientific">Marinobacter salinus</name>
    <dbReference type="NCBI Taxonomy" id="1874317"/>
    <lineage>
        <taxon>Bacteria</taxon>
        <taxon>Pseudomonadati</taxon>
        <taxon>Pseudomonadota</taxon>
        <taxon>Gammaproteobacteria</taxon>
        <taxon>Pseudomonadales</taxon>
        <taxon>Marinobacteraceae</taxon>
        <taxon>Marinobacter</taxon>
    </lineage>
</organism>
<feature type="binding site" evidence="4">
    <location>
        <position position="100"/>
    </location>
    <ligand>
        <name>substrate</name>
    </ligand>
</feature>
<keyword evidence="4 5" id="KW-0670">Pyruvate</keyword>
<dbReference type="OrthoDB" id="9789493at2"/>
<dbReference type="Gene3D" id="3.40.1410.10">
    <property type="entry name" value="Chorismate lyase-like"/>
    <property type="match status" value="1"/>
</dbReference>
<dbReference type="PANTHER" id="PTHR38683">
    <property type="entry name" value="CHORISMATE PYRUVATE-LYASE"/>
    <property type="match status" value="1"/>
</dbReference>
<dbReference type="AlphaFoldDB" id="A0A1D9GQC3"/>
<name>A0A1D9GQC3_9GAMM</name>
<dbReference type="SUPFAM" id="SSF64288">
    <property type="entry name" value="Chorismate lyase-like"/>
    <property type="match status" value="1"/>
</dbReference>
<protein>
    <recommendedName>
        <fullName evidence="4">Probable chorismate pyruvate-lyase</fullName>
        <shortName evidence="4">CL</shortName>
        <shortName evidence="4">CPL</shortName>
        <ecNumber evidence="4">4.1.3.40</ecNumber>
    </recommendedName>
</protein>
<keyword evidence="1 4" id="KW-0963">Cytoplasm</keyword>
<dbReference type="PANTHER" id="PTHR38683:SF1">
    <property type="entry name" value="CHORISMATE PYRUVATE-LYASE"/>
    <property type="match status" value="1"/>
</dbReference>
<dbReference type="STRING" id="1874317.BKP64_16935"/>
<dbReference type="GO" id="GO:0005829">
    <property type="term" value="C:cytosol"/>
    <property type="evidence" value="ECO:0007669"/>
    <property type="project" value="TreeGrafter"/>
</dbReference>
<comment type="catalytic activity">
    <reaction evidence="4">
        <text>chorismate = 4-hydroxybenzoate + pyruvate</text>
        <dbReference type="Rhea" id="RHEA:16505"/>
        <dbReference type="ChEBI" id="CHEBI:15361"/>
        <dbReference type="ChEBI" id="CHEBI:17879"/>
        <dbReference type="ChEBI" id="CHEBI:29748"/>
        <dbReference type="EC" id="4.1.3.40"/>
    </reaction>
</comment>
<accession>A0A1D9GQC3</accession>
<dbReference type="EMBL" id="CP017715">
    <property type="protein sequence ID" value="AOY89721.1"/>
    <property type="molecule type" value="Genomic_DNA"/>
</dbReference>
<sequence>MPLRDFDIAGGQANDVLDRRCLSIPPTNWYRSLAAAGLRNPDVHGPARYWLQVEGSFTRALQRRCARSFHVEVGYEGFSLPTREEAMHLGIPFRQFAWIREVRLCGDDSPWVLARTIIPLACLEGKGRRLRYLGNKPLGAYLFSNPDWQRGPLETGLCNNTIPGQPRIARRSVFSNSGKSLLVGEYFLPALYC</sequence>
<evidence type="ECO:0000256" key="3">
    <source>
        <dbReference type="ARBA" id="ARBA00023239"/>
    </source>
</evidence>
<dbReference type="Pfam" id="PF04345">
    <property type="entry name" value="Chor_lyase"/>
    <property type="match status" value="1"/>
</dbReference>
<feature type="binding site" evidence="4">
    <location>
        <position position="138"/>
    </location>
    <ligand>
        <name>substrate</name>
    </ligand>
</feature>
<evidence type="ECO:0000256" key="4">
    <source>
        <dbReference type="HAMAP-Rule" id="MF_01632"/>
    </source>
</evidence>
<keyword evidence="6" id="KW-1185">Reference proteome</keyword>
<dbReference type="HAMAP" id="MF_01632">
    <property type="entry name" value="UbiC"/>
    <property type="match status" value="1"/>
</dbReference>
<dbReference type="EC" id="4.1.3.40" evidence="4"/>
<evidence type="ECO:0000313" key="5">
    <source>
        <dbReference type="EMBL" id="AOY89721.1"/>
    </source>
</evidence>
<comment type="pathway">
    <text evidence="4">Cofactor biosynthesis; ubiquinone biosynthesis.</text>
</comment>
<dbReference type="GO" id="GO:0006744">
    <property type="term" value="P:ubiquinone biosynthetic process"/>
    <property type="evidence" value="ECO:0007669"/>
    <property type="project" value="UniProtKB-UniRule"/>
</dbReference>
<evidence type="ECO:0000256" key="1">
    <source>
        <dbReference type="ARBA" id="ARBA00022490"/>
    </source>
</evidence>
<comment type="similarity">
    <text evidence="4">Belongs to the UbiC family.</text>
</comment>
<dbReference type="Proteomes" id="UP000177445">
    <property type="component" value="Chromosome"/>
</dbReference>
<dbReference type="KEGG" id="msq:BKP64_16935"/>
<gene>
    <name evidence="4" type="primary">ubiC</name>
    <name evidence="5" type="ORF">BKP64_16935</name>
</gene>
<evidence type="ECO:0000256" key="2">
    <source>
        <dbReference type="ARBA" id="ARBA00022688"/>
    </source>
</evidence>